<dbReference type="NCBIfam" id="NF006567">
    <property type="entry name" value="PRK09077.1"/>
    <property type="match status" value="1"/>
</dbReference>
<sequence>MESLKQFDFLVIGSGLAGLFYALEVSKAGTVAILTKGRAQESNTLHAQGGVACVASATDTFDLHIQDTLNSGSGLCKEGVVRRIVEDGPERIRDLARLGVHFATLPGEEGESWDLGKEGGHSRRRIFHVDDATGKEIERALLQAVSLNPRIQVFEHYQAVDLITLGKLGYSADNRCLGCYALDRTSGRVEVFCAHHTLLATGGCGKVYLYTSNPDVATGDGLAMAFRAGVPVANMEFIQFHPTCLYHPQAKSFLISEALRGEGALLLNHEGNRFLSSVDPRAELAPRDIVARAIDAETKRSGHPCVYLDIRRKGKEFLQKRFPTIYSACLRYGIDMAADLIPVVPAAHYQCGGVVTNVDGRTELPGLWAAGEVACTGLHGANRLASNSLLEAVVVAYRAAKASIAAGPLSRKVPIPPWDEGSAADPDELVVVAHNWREIRELMWDYVGIVRTRKRLRRAGVRLQNLAREIREYYWSYRLNADLLDLRNLVLVASLVVDSALERRESRGLHYILDFPHVDDSRPPVDTILRFSGSPLDA</sequence>
<dbReference type="Proteomes" id="UP000334923">
    <property type="component" value="Unassembled WGS sequence"/>
</dbReference>
<dbReference type="InterPro" id="IPR037099">
    <property type="entry name" value="Fum_R/Succ_DH_flav-like_C_sf"/>
</dbReference>
<dbReference type="PANTHER" id="PTHR42716:SF2">
    <property type="entry name" value="L-ASPARTATE OXIDASE, CHLOROPLASTIC"/>
    <property type="match status" value="1"/>
</dbReference>
<comment type="catalytic activity">
    <reaction evidence="9">
        <text>L-aspartate + O2 = iminosuccinate + H2O2</text>
        <dbReference type="Rhea" id="RHEA:25876"/>
        <dbReference type="ChEBI" id="CHEBI:15379"/>
        <dbReference type="ChEBI" id="CHEBI:16240"/>
        <dbReference type="ChEBI" id="CHEBI:29991"/>
        <dbReference type="ChEBI" id="CHEBI:77875"/>
        <dbReference type="EC" id="1.4.3.16"/>
    </reaction>
    <physiologicalReaction direction="left-to-right" evidence="9">
        <dbReference type="Rhea" id="RHEA:25877"/>
    </physiologicalReaction>
</comment>
<dbReference type="FunFam" id="3.90.700.10:FF:000002">
    <property type="entry name" value="L-aspartate oxidase"/>
    <property type="match status" value="1"/>
</dbReference>
<evidence type="ECO:0000256" key="5">
    <source>
        <dbReference type="ARBA" id="ARBA00022630"/>
    </source>
</evidence>
<dbReference type="EC" id="1.4.3.16" evidence="4 10"/>
<protein>
    <recommendedName>
        <fullName evidence="4 10">L-aspartate oxidase</fullName>
        <ecNumber evidence="4 10">1.4.3.16</ecNumber>
    </recommendedName>
</protein>
<dbReference type="GO" id="GO:0005737">
    <property type="term" value="C:cytoplasm"/>
    <property type="evidence" value="ECO:0007669"/>
    <property type="project" value="UniProtKB-SubCell"/>
</dbReference>
<dbReference type="Gene3D" id="3.90.700.10">
    <property type="entry name" value="Succinate dehydrogenase/fumarate reductase flavoprotein, catalytic domain"/>
    <property type="match status" value="1"/>
</dbReference>
<dbReference type="PRINTS" id="PR00368">
    <property type="entry name" value="FADPNR"/>
</dbReference>
<evidence type="ECO:0000256" key="3">
    <source>
        <dbReference type="ARBA" id="ARBA00008562"/>
    </source>
</evidence>
<comment type="function">
    <text evidence="11">Catalyzes the oxidation of L-aspartate to iminoaspartate.</text>
</comment>
<dbReference type="InterPro" id="IPR027477">
    <property type="entry name" value="Succ_DH/fumarate_Rdtase_cat_sf"/>
</dbReference>
<dbReference type="Gene3D" id="3.50.50.60">
    <property type="entry name" value="FAD/NAD(P)-binding domain"/>
    <property type="match status" value="1"/>
</dbReference>
<dbReference type="SUPFAM" id="SSF51905">
    <property type="entry name" value="FAD/NAD(P)-binding domain"/>
    <property type="match status" value="1"/>
</dbReference>
<evidence type="ECO:0000259" key="13">
    <source>
        <dbReference type="Pfam" id="PF02910"/>
    </source>
</evidence>
<accession>A0A5E6M8F9</accession>
<comment type="pathway">
    <text evidence="2 11">Cofactor biosynthesis; NAD(+) biosynthesis; iminoaspartate from L-aspartate (oxidase route): step 1/1.</text>
</comment>
<dbReference type="OrthoDB" id="9806724at2"/>
<dbReference type="InterPro" id="IPR003953">
    <property type="entry name" value="FAD-dep_OxRdtase_2_FAD-bd"/>
</dbReference>
<keyword evidence="8 11" id="KW-0560">Oxidoreductase</keyword>
<dbReference type="GO" id="GO:0008734">
    <property type="term" value="F:L-aspartate oxidase activity"/>
    <property type="evidence" value="ECO:0007669"/>
    <property type="project" value="UniProtKB-UniRule"/>
</dbReference>
<evidence type="ECO:0000256" key="7">
    <source>
        <dbReference type="ARBA" id="ARBA00022827"/>
    </source>
</evidence>
<evidence type="ECO:0000256" key="11">
    <source>
        <dbReference type="RuleBase" id="RU362049"/>
    </source>
</evidence>
<dbReference type="FunFam" id="1.20.58.100:FF:000002">
    <property type="entry name" value="L-aspartate oxidase"/>
    <property type="match status" value="1"/>
</dbReference>
<dbReference type="PANTHER" id="PTHR42716">
    <property type="entry name" value="L-ASPARTATE OXIDASE"/>
    <property type="match status" value="1"/>
</dbReference>
<keyword evidence="15" id="KW-1185">Reference proteome</keyword>
<dbReference type="InterPro" id="IPR015939">
    <property type="entry name" value="Fum_Rdtase/Succ_DH_flav-like_C"/>
</dbReference>
<dbReference type="UniPathway" id="UPA00253">
    <property type="reaction ID" value="UER00326"/>
</dbReference>
<feature type="domain" description="Fumarate reductase/succinate dehydrogenase flavoprotein-like C-terminal" evidence="13">
    <location>
        <begin position="437"/>
        <end position="521"/>
    </location>
</feature>
<evidence type="ECO:0000256" key="10">
    <source>
        <dbReference type="NCBIfam" id="TIGR00551"/>
    </source>
</evidence>
<name>A0A5E6M8F9_9BACT</name>
<evidence type="ECO:0000256" key="2">
    <source>
        <dbReference type="ARBA" id="ARBA00004950"/>
    </source>
</evidence>
<proteinExistence type="inferred from homology"/>
<dbReference type="InterPro" id="IPR005288">
    <property type="entry name" value="NadB"/>
</dbReference>
<gene>
    <name evidence="14" type="primary">nadB</name>
    <name evidence="14" type="ORF">MAMT_00664</name>
</gene>
<dbReference type="Pfam" id="PF00890">
    <property type="entry name" value="FAD_binding_2"/>
    <property type="match status" value="1"/>
</dbReference>
<dbReference type="Gene3D" id="1.20.58.100">
    <property type="entry name" value="Fumarate reductase/succinate dehydrogenase flavoprotein-like, C-terminal domain"/>
    <property type="match status" value="1"/>
</dbReference>
<evidence type="ECO:0000256" key="1">
    <source>
        <dbReference type="ARBA" id="ARBA00001974"/>
    </source>
</evidence>
<evidence type="ECO:0000313" key="14">
    <source>
        <dbReference type="EMBL" id="VVM05527.1"/>
    </source>
</evidence>
<keyword evidence="5 11" id="KW-0285">Flavoprotein</keyword>
<evidence type="ECO:0000256" key="8">
    <source>
        <dbReference type="ARBA" id="ARBA00023002"/>
    </source>
</evidence>
<feature type="domain" description="FAD-dependent oxidoreductase 2 FAD-binding" evidence="12">
    <location>
        <begin position="8"/>
        <end position="389"/>
    </location>
</feature>
<dbReference type="Pfam" id="PF02910">
    <property type="entry name" value="Succ_DH_flav_C"/>
    <property type="match status" value="1"/>
</dbReference>
<keyword evidence="6 11" id="KW-0662">Pyridine nucleotide biosynthesis</keyword>
<dbReference type="RefSeq" id="WP_142659591.1">
    <property type="nucleotide sequence ID" value="NZ_CABFVA020000024.1"/>
</dbReference>
<evidence type="ECO:0000256" key="6">
    <source>
        <dbReference type="ARBA" id="ARBA00022642"/>
    </source>
</evidence>
<comment type="subcellular location">
    <subcellularLocation>
        <location evidence="11">Cytoplasm</location>
    </subcellularLocation>
</comment>
<reference evidence="14 15" key="1">
    <citation type="submission" date="2019-09" db="EMBL/GenBank/DDBJ databases">
        <authorList>
            <person name="Cremers G."/>
        </authorList>
    </citation>
    <scope>NUCLEOTIDE SEQUENCE [LARGE SCALE GENOMIC DNA]</scope>
    <source>
        <strain evidence="14">4A</strain>
    </source>
</reference>
<dbReference type="GO" id="GO:0034628">
    <property type="term" value="P:'de novo' NAD+ biosynthetic process from L-aspartate"/>
    <property type="evidence" value="ECO:0007669"/>
    <property type="project" value="TreeGrafter"/>
</dbReference>
<dbReference type="NCBIfam" id="TIGR00551">
    <property type="entry name" value="nadB"/>
    <property type="match status" value="1"/>
</dbReference>
<comment type="cofactor">
    <cofactor evidence="1 11">
        <name>FAD</name>
        <dbReference type="ChEBI" id="CHEBI:57692"/>
    </cofactor>
</comment>
<comment type="similarity">
    <text evidence="3 11">Belongs to the FAD-dependent oxidoreductase 2 family. NadB subfamily.</text>
</comment>
<evidence type="ECO:0000256" key="4">
    <source>
        <dbReference type="ARBA" id="ARBA00012173"/>
    </source>
</evidence>
<dbReference type="EMBL" id="CABFVA020000024">
    <property type="protein sequence ID" value="VVM05527.1"/>
    <property type="molecule type" value="Genomic_DNA"/>
</dbReference>
<dbReference type="SUPFAM" id="SSF46977">
    <property type="entry name" value="Succinate dehydrogenase/fumarate reductase flavoprotein C-terminal domain"/>
    <property type="match status" value="1"/>
</dbReference>
<organism evidence="14 15">
    <name type="scientific">Methylacidimicrobium tartarophylax</name>
    <dbReference type="NCBI Taxonomy" id="1041768"/>
    <lineage>
        <taxon>Bacteria</taxon>
        <taxon>Pseudomonadati</taxon>
        <taxon>Verrucomicrobiota</taxon>
        <taxon>Methylacidimicrobium</taxon>
    </lineage>
</organism>
<dbReference type="AlphaFoldDB" id="A0A5E6M8F9"/>
<keyword evidence="7 11" id="KW-0274">FAD</keyword>
<evidence type="ECO:0000259" key="12">
    <source>
        <dbReference type="Pfam" id="PF00890"/>
    </source>
</evidence>
<dbReference type="InterPro" id="IPR036188">
    <property type="entry name" value="FAD/NAD-bd_sf"/>
</dbReference>
<evidence type="ECO:0000313" key="15">
    <source>
        <dbReference type="Proteomes" id="UP000334923"/>
    </source>
</evidence>
<dbReference type="SUPFAM" id="SSF56425">
    <property type="entry name" value="Succinate dehydrogenase/fumarate reductase flavoprotein, catalytic domain"/>
    <property type="match status" value="1"/>
</dbReference>
<evidence type="ECO:0000256" key="9">
    <source>
        <dbReference type="ARBA" id="ARBA00048305"/>
    </source>
</evidence>